<feature type="transmembrane region" description="Helical" evidence="9">
    <location>
        <begin position="98"/>
        <end position="124"/>
    </location>
</feature>
<dbReference type="STRING" id="448386.A0A2V3J363"/>
<dbReference type="InterPro" id="IPR009445">
    <property type="entry name" value="TMEM85/Emc4"/>
</dbReference>
<evidence type="ECO:0000256" key="6">
    <source>
        <dbReference type="ARBA" id="ARBA00022989"/>
    </source>
</evidence>
<evidence type="ECO:0000256" key="1">
    <source>
        <dbReference type="ARBA" id="ARBA00004477"/>
    </source>
</evidence>
<keyword evidence="5" id="KW-0256">Endoplasmic reticulum</keyword>
<dbReference type="AlphaFoldDB" id="A0A2V3J363"/>
<protein>
    <recommendedName>
        <fullName evidence="3">ER membrane protein complex subunit 4</fullName>
    </recommendedName>
</protein>
<evidence type="ECO:0000313" key="11">
    <source>
        <dbReference type="Proteomes" id="UP000247409"/>
    </source>
</evidence>
<reference evidence="10 11" key="1">
    <citation type="journal article" date="2018" name="Mol. Biol. Evol.">
        <title>Analysis of the draft genome of the red seaweed Gracilariopsis chorda provides insights into genome size evolution in Rhodophyta.</title>
        <authorList>
            <person name="Lee J."/>
            <person name="Yang E.C."/>
            <person name="Graf L."/>
            <person name="Yang J.H."/>
            <person name="Qiu H."/>
            <person name="Zel Zion U."/>
            <person name="Chan C.X."/>
            <person name="Stephens T.G."/>
            <person name="Weber A.P.M."/>
            <person name="Boo G.H."/>
            <person name="Boo S.M."/>
            <person name="Kim K.M."/>
            <person name="Shin Y."/>
            <person name="Jung M."/>
            <person name="Lee S.J."/>
            <person name="Yim H.S."/>
            <person name="Lee J.H."/>
            <person name="Bhattacharya D."/>
            <person name="Yoon H.S."/>
        </authorList>
    </citation>
    <scope>NUCLEOTIDE SEQUENCE [LARGE SCALE GENOMIC DNA]</scope>
    <source>
        <strain evidence="10 11">SKKU-2015</strain>
        <tissue evidence="10">Whole body</tissue>
    </source>
</reference>
<evidence type="ECO:0000256" key="8">
    <source>
        <dbReference type="SAM" id="MobiDB-lite"/>
    </source>
</evidence>
<dbReference type="OrthoDB" id="369569at2759"/>
<comment type="similarity">
    <text evidence="2">Belongs to the EMC4 family.</text>
</comment>
<sequence>MTNESGPALHRWGLDFTKQINVSLDAQPSRPSSARKAIEENQHPPGFPPTLSASHPSSFKVSEASDRHTGNTQGAKNVTYATSWQIANHPLRALVTSAFALFMAGSSVQFFSVASTLTVLFMHIRSILGTYEAFSPVRRQLMFRQLAPLVLWRAALSAIGIAAGLWKANQLGFLPTSESDWIALLPPRAVIRSAIRQHVVI</sequence>
<gene>
    <name evidence="10" type="ORF">BWQ96_01721</name>
</gene>
<feature type="transmembrane region" description="Helical" evidence="9">
    <location>
        <begin position="145"/>
        <end position="166"/>
    </location>
</feature>
<keyword evidence="11" id="KW-1185">Reference proteome</keyword>
<feature type="region of interest" description="Disordered" evidence="8">
    <location>
        <begin position="25"/>
        <end position="74"/>
    </location>
</feature>
<dbReference type="PANTHER" id="PTHR19315">
    <property type="entry name" value="ER MEMBRANE PROTEIN COMPLEX SUBUNIT 4"/>
    <property type="match status" value="1"/>
</dbReference>
<name>A0A2V3J363_9FLOR</name>
<organism evidence="10 11">
    <name type="scientific">Gracilariopsis chorda</name>
    <dbReference type="NCBI Taxonomy" id="448386"/>
    <lineage>
        <taxon>Eukaryota</taxon>
        <taxon>Rhodophyta</taxon>
        <taxon>Florideophyceae</taxon>
        <taxon>Rhodymeniophycidae</taxon>
        <taxon>Gracilariales</taxon>
        <taxon>Gracilariaceae</taxon>
        <taxon>Gracilariopsis</taxon>
    </lineage>
</organism>
<keyword evidence="7 9" id="KW-0472">Membrane</keyword>
<dbReference type="EMBL" id="NBIV01000013">
    <property type="protein sequence ID" value="PXF48552.1"/>
    <property type="molecule type" value="Genomic_DNA"/>
</dbReference>
<proteinExistence type="inferred from homology"/>
<keyword evidence="6 9" id="KW-1133">Transmembrane helix</keyword>
<accession>A0A2V3J363</accession>
<evidence type="ECO:0000256" key="5">
    <source>
        <dbReference type="ARBA" id="ARBA00022824"/>
    </source>
</evidence>
<evidence type="ECO:0000256" key="2">
    <source>
        <dbReference type="ARBA" id="ARBA00007715"/>
    </source>
</evidence>
<evidence type="ECO:0000256" key="4">
    <source>
        <dbReference type="ARBA" id="ARBA00022692"/>
    </source>
</evidence>
<evidence type="ECO:0000256" key="7">
    <source>
        <dbReference type="ARBA" id="ARBA00023136"/>
    </source>
</evidence>
<dbReference type="GO" id="GO:0005789">
    <property type="term" value="C:endoplasmic reticulum membrane"/>
    <property type="evidence" value="ECO:0007669"/>
    <property type="project" value="UniProtKB-SubCell"/>
</dbReference>
<evidence type="ECO:0000313" key="10">
    <source>
        <dbReference type="EMBL" id="PXF48552.1"/>
    </source>
</evidence>
<evidence type="ECO:0000256" key="3">
    <source>
        <dbReference type="ARBA" id="ARBA00020820"/>
    </source>
</evidence>
<dbReference type="Proteomes" id="UP000247409">
    <property type="component" value="Unassembled WGS sequence"/>
</dbReference>
<dbReference type="Pfam" id="PF06417">
    <property type="entry name" value="EMC4"/>
    <property type="match status" value="1"/>
</dbReference>
<keyword evidence="4 9" id="KW-0812">Transmembrane</keyword>
<comment type="subcellular location">
    <subcellularLocation>
        <location evidence="1">Endoplasmic reticulum membrane</location>
        <topology evidence="1">Multi-pass membrane protein</topology>
    </subcellularLocation>
</comment>
<feature type="compositionally biased region" description="Polar residues" evidence="8">
    <location>
        <begin position="51"/>
        <end position="60"/>
    </location>
</feature>
<comment type="caution">
    <text evidence="10">The sequence shown here is derived from an EMBL/GenBank/DDBJ whole genome shotgun (WGS) entry which is preliminary data.</text>
</comment>
<evidence type="ECO:0000256" key="9">
    <source>
        <dbReference type="SAM" id="Phobius"/>
    </source>
</evidence>